<proteinExistence type="predicted"/>
<keyword evidence="1" id="KW-0732">Signal</keyword>
<dbReference type="Proteomes" id="UP000297966">
    <property type="component" value="Unassembled WGS sequence"/>
</dbReference>
<dbReference type="OrthoDB" id="8374223at2"/>
<name>A0A4Y9LS95_9BRAD</name>
<sequence length="143" mass="15188">MKRIKSPMTLPRYFVGLALAMAALLSVAATPLAAATDDDSFFTHLHTEKAMANVTVSPGRAGPVEIAIQLETTDEAPLTAKAVSVTLVDQSGRKLAPVEASRDGEDSWHVKVAQLTPGRWMLGLGISISEADHVSIESPILIK</sequence>
<dbReference type="RefSeq" id="WP_135175993.1">
    <property type="nucleotide sequence ID" value="NZ_JBIYER010000001.1"/>
</dbReference>
<feature type="signal peptide" evidence="1">
    <location>
        <begin position="1"/>
        <end position="28"/>
    </location>
</feature>
<dbReference type="AlphaFoldDB" id="A0A4Y9LS95"/>
<evidence type="ECO:0000313" key="3">
    <source>
        <dbReference type="Proteomes" id="UP000297966"/>
    </source>
</evidence>
<reference evidence="2 3" key="1">
    <citation type="submission" date="2019-03" db="EMBL/GenBank/DDBJ databases">
        <title>Bradyrhizobium diversity isolated from nodules of Chamaecrista fasciculata.</title>
        <authorList>
            <person name="Klepa M.S."/>
            <person name="Urquiaga M.O."/>
            <person name="Hungria M."/>
            <person name="Delamuta J.R."/>
        </authorList>
    </citation>
    <scope>NUCLEOTIDE SEQUENCE [LARGE SCALE GENOMIC DNA]</scope>
    <source>
        <strain evidence="2 3">CNPSo 3448</strain>
    </source>
</reference>
<dbReference type="EMBL" id="SPQT01000013">
    <property type="protein sequence ID" value="TFV45809.1"/>
    <property type="molecule type" value="Genomic_DNA"/>
</dbReference>
<evidence type="ECO:0000313" key="2">
    <source>
        <dbReference type="EMBL" id="TFV45809.1"/>
    </source>
</evidence>
<evidence type="ECO:0000256" key="1">
    <source>
        <dbReference type="SAM" id="SignalP"/>
    </source>
</evidence>
<gene>
    <name evidence="2" type="ORF">E4K65_22230</name>
</gene>
<protein>
    <submittedName>
        <fullName evidence="2">Uncharacterized protein</fullName>
    </submittedName>
</protein>
<keyword evidence="3" id="KW-1185">Reference proteome</keyword>
<comment type="caution">
    <text evidence="2">The sequence shown here is derived from an EMBL/GenBank/DDBJ whole genome shotgun (WGS) entry which is preliminary data.</text>
</comment>
<organism evidence="2 3">
    <name type="scientific">Bradyrhizobium niftali</name>
    <dbReference type="NCBI Taxonomy" id="2560055"/>
    <lineage>
        <taxon>Bacteria</taxon>
        <taxon>Pseudomonadati</taxon>
        <taxon>Pseudomonadota</taxon>
        <taxon>Alphaproteobacteria</taxon>
        <taxon>Hyphomicrobiales</taxon>
        <taxon>Nitrobacteraceae</taxon>
        <taxon>Bradyrhizobium</taxon>
    </lineage>
</organism>
<feature type="chain" id="PRO_5021477970" evidence="1">
    <location>
        <begin position="29"/>
        <end position="143"/>
    </location>
</feature>
<accession>A0A4Y9LS95</accession>